<protein>
    <recommendedName>
        <fullName evidence="3">histidine kinase</fullName>
        <ecNumber evidence="3">2.7.13.3</ecNumber>
    </recommendedName>
</protein>
<evidence type="ECO:0000256" key="1">
    <source>
        <dbReference type="ARBA" id="ARBA00000085"/>
    </source>
</evidence>
<keyword evidence="19" id="KW-1185">Reference proteome</keyword>
<evidence type="ECO:0000256" key="12">
    <source>
        <dbReference type="ARBA" id="ARBA00022989"/>
    </source>
</evidence>
<feature type="transmembrane region" description="Helical" evidence="15">
    <location>
        <begin position="208"/>
        <end position="226"/>
    </location>
</feature>
<evidence type="ECO:0000256" key="9">
    <source>
        <dbReference type="ARBA" id="ARBA00022741"/>
    </source>
</evidence>
<evidence type="ECO:0000256" key="15">
    <source>
        <dbReference type="SAM" id="Phobius"/>
    </source>
</evidence>
<dbReference type="SMART" id="SM00304">
    <property type="entry name" value="HAMP"/>
    <property type="match status" value="1"/>
</dbReference>
<keyword evidence="7" id="KW-0808">Transferase</keyword>
<comment type="caution">
    <text evidence="18">The sequence shown here is derived from an EMBL/GenBank/DDBJ whole genome shotgun (WGS) entry which is preliminary data.</text>
</comment>
<keyword evidence="13" id="KW-0902">Two-component regulatory system</keyword>
<dbReference type="GO" id="GO:0005524">
    <property type="term" value="F:ATP binding"/>
    <property type="evidence" value="ECO:0007669"/>
    <property type="project" value="UniProtKB-KW"/>
</dbReference>
<dbReference type="GO" id="GO:0005886">
    <property type="term" value="C:plasma membrane"/>
    <property type="evidence" value="ECO:0007669"/>
    <property type="project" value="UniProtKB-SubCell"/>
</dbReference>
<dbReference type="AlphaFoldDB" id="A0A420ENL6"/>
<dbReference type="PANTHER" id="PTHR44936:SF5">
    <property type="entry name" value="SENSOR HISTIDINE KINASE ENVZ"/>
    <property type="match status" value="1"/>
</dbReference>
<evidence type="ECO:0000256" key="7">
    <source>
        <dbReference type="ARBA" id="ARBA00022679"/>
    </source>
</evidence>
<dbReference type="Gene3D" id="3.30.565.10">
    <property type="entry name" value="Histidine kinase-like ATPase, C-terminal domain"/>
    <property type="match status" value="1"/>
</dbReference>
<dbReference type="InterPro" id="IPR005467">
    <property type="entry name" value="His_kinase_dom"/>
</dbReference>
<dbReference type="InterPro" id="IPR003661">
    <property type="entry name" value="HisK_dim/P_dom"/>
</dbReference>
<dbReference type="InterPro" id="IPR050980">
    <property type="entry name" value="2C_sensor_his_kinase"/>
</dbReference>
<keyword evidence="12 15" id="KW-1133">Transmembrane helix</keyword>
<evidence type="ECO:0000313" key="18">
    <source>
        <dbReference type="EMBL" id="RKF22268.1"/>
    </source>
</evidence>
<dbReference type="SMART" id="SM00387">
    <property type="entry name" value="HATPase_c"/>
    <property type="match status" value="1"/>
</dbReference>
<comment type="catalytic activity">
    <reaction evidence="1">
        <text>ATP + protein L-histidine = ADP + protein N-phospho-L-histidine.</text>
        <dbReference type="EC" id="2.7.13.3"/>
    </reaction>
</comment>
<evidence type="ECO:0000256" key="5">
    <source>
        <dbReference type="ARBA" id="ARBA00022519"/>
    </source>
</evidence>
<dbReference type="CDD" id="cd00082">
    <property type="entry name" value="HisKA"/>
    <property type="match status" value="1"/>
</dbReference>
<comment type="subcellular location">
    <subcellularLocation>
        <location evidence="2">Cell inner membrane</location>
        <topology evidence="2">Multi-pass membrane protein</topology>
    </subcellularLocation>
</comment>
<dbReference type="EC" id="2.7.13.3" evidence="3"/>
<dbReference type="PANTHER" id="PTHR44936">
    <property type="entry name" value="SENSOR PROTEIN CREC"/>
    <property type="match status" value="1"/>
</dbReference>
<evidence type="ECO:0000259" key="17">
    <source>
        <dbReference type="PROSITE" id="PS50885"/>
    </source>
</evidence>
<gene>
    <name evidence="18" type="ORF">DBZ36_01070</name>
</gene>
<evidence type="ECO:0000256" key="13">
    <source>
        <dbReference type="ARBA" id="ARBA00023012"/>
    </source>
</evidence>
<dbReference type="PROSITE" id="PS50885">
    <property type="entry name" value="HAMP"/>
    <property type="match status" value="1"/>
</dbReference>
<dbReference type="EMBL" id="RAQO01000001">
    <property type="protein sequence ID" value="RKF22268.1"/>
    <property type="molecule type" value="Genomic_DNA"/>
</dbReference>
<dbReference type="RefSeq" id="WP_120353070.1">
    <property type="nucleotide sequence ID" value="NZ_RAQO01000001.1"/>
</dbReference>
<evidence type="ECO:0000256" key="2">
    <source>
        <dbReference type="ARBA" id="ARBA00004429"/>
    </source>
</evidence>
<dbReference type="CDD" id="cd06225">
    <property type="entry name" value="HAMP"/>
    <property type="match status" value="1"/>
</dbReference>
<dbReference type="InterPro" id="IPR003660">
    <property type="entry name" value="HAMP_dom"/>
</dbReference>
<dbReference type="InterPro" id="IPR004358">
    <property type="entry name" value="Sig_transdc_His_kin-like_C"/>
</dbReference>
<accession>A0A420ENL6</accession>
<keyword evidence="8 15" id="KW-0812">Transmembrane</keyword>
<evidence type="ECO:0000256" key="6">
    <source>
        <dbReference type="ARBA" id="ARBA00022553"/>
    </source>
</evidence>
<dbReference type="SMART" id="SM00388">
    <property type="entry name" value="HisKA"/>
    <property type="match status" value="1"/>
</dbReference>
<evidence type="ECO:0000256" key="8">
    <source>
        <dbReference type="ARBA" id="ARBA00022692"/>
    </source>
</evidence>
<dbReference type="SUPFAM" id="SSF55874">
    <property type="entry name" value="ATPase domain of HSP90 chaperone/DNA topoisomerase II/histidine kinase"/>
    <property type="match status" value="1"/>
</dbReference>
<evidence type="ECO:0000256" key="11">
    <source>
        <dbReference type="ARBA" id="ARBA00022840"/>
    </source>
</evidence>
<dbReference type="CDD" id="cd00075">
    <property type="entry name" value="HATPase"/>
    <property type="match status" value="1"/>
</dbReference>
<proteinExistence type="predicted"/>
<evidence type="ECO:0000256" key="3">
    <source>
        <dbReference type="ARBA" id="ARBA00012438"/>
    </source>
</evidence>
<evidence type="ECO:0000256" key="14">
    <source>
        <dbReference type="ARBA" id="ARBA00023136"/>
    </source>
</evidence>
<keyword evidence="10" id="KW-0418">Kinase</keyword>
<feature type="domain" description="Histidine kinase" evidence="16">
    <location>
        <begin position="287"/>
        <end position="479"/>
    </location>
</feature>
<dbReference type="SUPFAM" id="SSF47384">
    <property type="entry name" value="Homodimeric domain of signal transducing histidine kinase"/>
    <property type="match status" value="1"/>
</dbReference>
<dbReference type="OrthoDB" id="9804645at2"/>
<keyword evidence="9" id="KW-0547">Nucleotide-binding</keyword>
<feature type="domain" description="HAMP" evidence="17">
    <location>
        <begin position="227"/>
        <end position="279"/>
    </location>
</feature>
<dbReference type="GO" id="GO:0000155">
    <property type="term" value="F:phosphorelay sensor kinase activity"/>
    <property type="evidence" value="ECO:0007669"/>
    <property type="project" value="InterPro"/>
</dbReference>
<dbReference type="PRINTS" id="PR00344">
    <property type="entry name" value="BCTRLSENSOR"/>
</dbReference>
<evidence type="ECO:0000256" key="4">
    <source>
        <dbReference type="ARBA" id="ARBA00022475"/>
    </source>
</evidence>
<keyword evidence="11" id="KW-0067">ATP-binding</keyword>
<evidence type="ECO:0000259" key="16">
    <source>
        <dbReference type="PROSITE" id="PS50109"/>
    </source>
</evidence>
<organism evidence="18 19">
    <name type="scientific">Alginatibacterium sediminis</name>
    <dbReference type="NCBI Taxonomy" id="2164068"/>
    <lineage>
        <taxon>Bacteria</taxon>
        <taxon>Pseudomonadati</taxon>
        <taxon>Pseudomonadota</taxon>
        <taxon>Gammaproteobacteria</taxon>
        <taxon>Alteromonadales</taxon>
        <taxon>Alteromonadaceae</taxon>
        <taxon>Alginatibacterium</taxon>
    </lineage>
</organism>
<keyword evidence="4" id="KW-1003">Cell membrane</keyword>
<evidence type="ECO:0000256" key="10">
    <source>
        <dbReference type="ARBA" id="ARBA00022777"/>
    </source>
</evidence>
<dbReference type="InterPro" id="IPR003594">
    <property type="entry name" value="HATPase_dom"/>
</dbReference>
<dbReference type="InterPro" id="IPR036890">
    <property type="entry name" value="HATPase_C_sf"/>
</dbReference>
<keyword evidence="6" id="KW-0597">Phosphoprotein</keyword>
<reference evidence="18 19" key="1">
    <citation type="submission" date="2018-09" db="EMBL/GenBank/DDBJ databases">
        <authorList>
            <person name="Wang Z."/>
        </authorList>
    </citation>
    <scope>NUCLEOTIDE SEQUENCE [LARGE SCALE GENOMIC DNA]</scope>
    <source>
        <strain evidence="18 19">ALS 81</strain>
    </source>
</reference>
<dbReference type="InterPro" id="IPR036097">
    <property type="entry name" value="HisK_dim/P_sf"/>
</dbReference>
<dbReference type="PROSITE" id="PS50109">
    <property type="entry name" value="HIS_KIN"/>
    <property type="match status" value="1"/>
</dbReference>
<dbReference type="Proteomes" id="UP000286482">
    <property type="component" value="Unassembled WGS sequence"/>
</dbReference>
<dbReference type="Pfam" id="PF00512">
    <property type="entry name" value="HisKA"/>
    <property type="match status" value="1"/>
</dbReference>
<dbReference type="Gene3D" id="1.10.287.130">
    <property type="match status" value="1"/>
</dbReference>
<name>A0A420ENL6_9ALTE</name>
<dbReference type="Pfam" id="PF00672">
    <property type="entry name" value="HAMP"/>
    <property type="match status" value="1"/>
</dbReference>
<evidence type="ECO:0000313" key="19">
    <source>
        <dbReference type="Proteomes" id="UP000286482"/>
    </source>
</evidence>
<keyword evidence="5" id="KW-0997">Cell inner membrane</keyword>
<dbReference type="Pfam" id="PF02518">
    <property type="entry name" value="HATPase_c"/>
    <property type="match status" value="1"/>
</dbReference>
<sequence>MTIRKFIERLKPKSLLSRMLLLMLLAIALAQGISSSIWSYQFRISEDQGLKATTHNLALSLASTVTFFESLPAEYRHIVLDQLRNMGGTRFFVSLNTEYLMNDSVPDTHKKKLIINEVEQTLHENLPSYKQVYVDFSPPETLRVFNNDILMQDLPPSWASHTLSLEPINPPILVTQIHVGDGEWIYLAALLPAPYLTLEDTTLTTQHWMFIILMTGFLLVFTYLIVRRQTKPMRNLAKAASSLTIDLFQKPLAEEGSSEIVQATRAFNTMQSKLKRYIEDREQLFRSISHDLKTPITRLRLRAELLDEEEVIDDFNHDLDELEIMAKGALQTVKDTDIHENLADIDIMKYLQRICEPHVKNVTIIGHTNGPYYGKPLAIKRCMANLLENGVKYGERVDIFVLDEPLELCLLFVDIGPGIPNQRLTDVFNPYVRLNENKPGSGLGLGIARNIAHAHGGEITLQNLPQGGLEVKLQLPHIH</sequence>
<keyword evidence="14 15" id="KW-0472">Membrane</keyword>